<dbReference type="EMBL" id="LN609302">
    <property type="protein sequence ID" value="CEF53639.1"/>
    <property type="molecule type" value="Genomic_DNA"/>
</dbReference>
<evidence type="ECO:0000313" key="2">
    <source>
        <dbReference type="Proteomes" id="UP000068250"/>
    </source>
</evidence>
<dbReference type="Proteomes" id="UP000068250">
    <property type="component" value="Chromosome I"/>
</dbReference>
<dbReference type="AlphaFoldDB" id="A0A0U5F0B9"/>
<dbReference type="InterPro" id="IPR021959">
    <property type="entry name" value="DUF3576"/>
</dbReference>
<dbReference type="PATRIC" id="fig|431306.5.peg.280"/>
<dbReference type="STRING" id="431306.AGA_328"/>
<name>A0A0U5F0B9_9PROT</name>
<reference evidence="2" key="1">
    <citation type="submission" date="2014-09" db="EMBL/GenBank/DDBJ databases">
        <authorList>
            <person name="Illeghems K.G."/>
        </authorList>
    </citation>
    <scope>NUCLEOTIDE SEQUENCE [LARGE SCALE GENOMIC DNA]</scope>
    <source>
        <strain evidence="2">LMG 23848T</strain>
    </source>
</reference>
<sequence length="259" mass="28168">MRICPPPCATNSATPWGCNRAEHARPLPRQSRQTTQTLGGKELKGYEYGQEHLCRLPDLTSFLPGGPGKTDTQVPRSHINAMLRRLMPSHAAASRPHTTLLLKRMATATMLAGVSLLSACSSSDRTQTGLAAPSNHLLTEDRGASGGEASLKGGVNAYLWRATLDTLSFMPVATADAEGGIILTDWYTPPATHDERFKITAFVLDRRLRSDALRLSVFRQIKQDGTWVDTPPAPNTASDIATRILSRARKLRADNGNQD</sequence>
<proteinExistence type="predicted"/>
<protein>
    <recommendedName>
        <fullName evidence="3">DUF3576 domain-containing protein</fullName>
    </recommendedName>
</protein>
<evidence type="ECO:0000313" key="1">
    <source>
        <dbReference type="EMBL" id="CEF53639.1"/>
    </source>
</evidence>
<organism evidence="1 2">
    <name type="scientific">Acetobacter ghanensis</name>
    <dbReference type="NCBI Taxonomy" id="431306"/>
    <lineage>
        <taxon>Bacteria</taxon>
        <taxon>Pseudomonadati</taxon>
        <taxon>Pseudomonadota</taxon>
        <taxon>Alphaproteobacteria</taxon>
        <taxon>Acetobacterales</taxon>
        <taxon>Acetobacteraceae</taxon>
        <taxon>Acetobacter</taxon>
    </lineage>
</organism>
<gene>
    <name evidence="1" type="ORF">AGA_328</name>
</gene>
<evidence type="ECO:0008006" key="3">
    <source>
        <dbReference type="Google" id="ProtNLM"/>
    </source>
</evidence>
<dbReference type="Pfam" id="PF12100">
    <property type="entry name" value="DUF3576"/>
    <property type="match status" value="1"/>
</dbReference>
<accession>A0A0U5F0B9</accession>